<evidence type="ECO:0000256" key="2">
    <source>
        <dbReference type="ARBA" id="ARBA00023125"/>
    </source>
</evidence>
<evidence type="ECO:0000313" key="5">
    <source>
        <dbReference type="EMBL" id="WOK07947.1"/>
    </source>
</evidence>
<reference evidence="5 6" key="1">
    <citation type="journal article" date="2023" name="Microbiol. Resour. Announc.">
        <title>Complete Genome Sequence of Imperialibacter roseus strain P4T.</title>
        <authorList>
            <person name="Tizabi D.R."/>
            <person name="Bachvaroff T."/>
            <person name="Hill R.T."/>
        </authorList>
    </citation>
    <scope>NUCLEOTIDE SEQUENCE [LARGE SCALE GENOMIC DNA]</scope>
    <source>
        <strain evidence="5 6">P4T</strain>
    </source>
</reference>
<dbReference type="InterPro" id="IPR000835">
    <property type="entry name" value="HTH_MarR-typ"/>
</dbReference>
<keyword evidence="2" id="KW-0238">DNA-binding</keyword>
<dbReference type="RefSeq" id="WP_317490595.1">
    <property type="nucleotide sequence ID" value="NZ_CP136051.1"/>
</dbReference>
<dbReference type="PANTHER" id="PTHR42756:SF1">
    <property type="entry name" value="TRANSCRIPTIONAL REPRESSOR OF EMRAB OPERON"/>
    <property type="match status" value="1"/>
</dbReference>
<keyword evidence="3" id="KW-0804">Transcription</keyword>
<keyword evidence="6" id="KW-1185">Reference proteome</keyword>
<feature type="domain" description="HTH marR-type" evidence="4">
    <location>
        <begin position="8"/>
        <end position="142"/>
    </location>
</feature>
<dbReference type="Pfam" id="PF01047">
    <property type="entry name" value="MarR"/>
    <property type="match status" value="1"/>
</dbReference>
<evidence type="ECO:0000256" key="3">
    <source>
        <dbReference type="ARBA" id="ARBA00023163"/>
    </source>
</evidence>
<dbReference type="Gene3D" id="1.10.10.10">
    <property type="entry name" value="Winged helix-like DNA-binding domain superfamily/Winged helix DNA-binding domain"/>
    <property type="match status" value="1"/>
</dbReference>
<dbReference type="Proteomes" id="UP001302349">
    <property type="component" value="Chromosome"/>
</dbReference>
<dbReference type="EMBL" id="CP136051">
    <property type="protein sequence ID" value="WOK07947.1"/>
    <property type="molecule type" value="Genomic_DNA"/>
</dbReference>
<protein>
    <submittedName>
        <fullName evidence="5">MarR family transcriptional regulator</fullName>
    </submittedName>
</protein>
<proteinExistence type="predicted"/>
<dbReference type="SMART" id="SM00347">
    <property type="entry name" value="HTH_MARR"/>
    <property type="match status" value="1"/>
</dbReference>
<gene>
    <name evidence="5" type="ORF">RT717_04800</name>
</gene>
<dbReference type="InterPro" id="IPR036388">
    <property type="entry name" value="WH-like_DNA-bd_sf"/>
</dbReference>
<evidence type="ECO:0000313" key="6">
    <source>
        <dbReference type="Proteomes" id="UP001302349"/>
    </source>
</evidence>
<keyword evidence="1" id="KW-0805">Transcription regulation</keyword>
<evidence type="ECO:0000256" key="1">
    <source>
        <dbReference type="ARBA" id="ARBA00023015"/>
    </source>
</evidence>
<organism evidence="5 6">
    <name type="scientific">Imperialibacter roseus</name>
    <dbReference type="NCBI Taxonomy" id="1324217"/>
    <lineage>
        <taxon>Bacteria</taxon>
        <taxon>Pseudomonadati</taxon>
        <taxon>Bacteroidota</taxon>
        <taxon>Cytophagia</taxon>
        <taxon>Cytophagales</taxon>
        <taxon>Flammeovirgaceae</taxon>
        <taxon>Imperialibacter</taxon>
    </lineage>
</organism>
<dbReference type="PANTHER" id="PTHR42756">
    <property type="entry name" value="TRANSCRIPTIONAL REGULATOR, MARR"/>
    <property type="match status" value="1"/>
</dbReference>
<evidence type="ECO:0000259" key="4">
    <source>
        <dbReference type="PROSITE" id="PS50995"/>
    </source>
</evidence>
<name>A0ABZ0ITV5_9BACT</name>
<dbReference type="SUPFAM" id="SSF46785">
    <property type="entry name" value="Winged helix' DNA-binding domain"/>
    <property type="match status" value="1"/>
</dbReference>
<dbReference type="InterPro" id="IPR036390">
    <property type="entry name" value="WH_DNA-bd_sf"/>
</dbReference>
<accession>A0ABZ0ITV5</accession>
<sequence length="145" mass="16651">MKTPNSLEENLLFQISEVAKLLHKRLTIAFEEGGFDVTPEQFSILALLWYKEGINQQDIANELRRDKTTIARIISNMINRNLIIKIPDQLDKRNNLIYLTKKGKELQTEMVATSGKVYVQTMQRLSAKDVAVSLSVLKQITKNFE</sequence>
<dbReference type="PROSITE" id="PS50995">
    <property type="entry name" value="HTH_MARR_2"/>
    <property type="match status" value="1"/>
</dbReference>